<proteinExistence type="predicted"/>
<evidence type="ECO:0000313" key="2">
    <source>
        <dbReference type="EMBL" id="MCI46751.1"/>
    </source>
</evidence>
<keyword evidence="3" id="KW-1185">Reference proteome</keyword>
<accession>A0A392SCV8</accession>
<protein>
    <submittedName>
        <fullName evidence="2">Uncharacterized protein</fullName>
    </submittedName>
</protein>
<dbReference type="EMBL" id="LXQA010362189">
    <property type="protein sequence ID" value="MCI46751.1"/>
    <property type="molecule type" value="Genomic_DNA"/>
</dbReference>
<feature type="non-terminal residue" evidence="2">
    <location>
        <position position="81"/>
    </location>
</feature>
<feature type="compositionally biased region" description="Basic and acidic residues" evidence="1">
    <location>
        <begin position="1"/>
        <end position="20"/>
    </location>
</feature>
<feature type="non-terminal residue" evidence="2">
    <location>
        <position position="1"/>
    </location>
</feature>
<dbReference type="AlphaFoldDB" id="A0A392SCV8"/>
<dbReference type="Proteomes" id="UP000265520">
    <property type="component" value="Unassembled WGS sequence"/>
</dbReference>
<feature type="region of interest" description="Disordered" evidence="1">
    <location>
        <begin position="1"/>
        <end position="81"/>
    </location>
</feature>
<comment type="caution">
    <text evidence="2">The sequence shown here is derived from an EMBL/GenBank/DDBJ whole genome shotgun (WGS) entry which is preliminary data.</text>
</comment>
<reference evidence="2 3" key="1">
    <citation type="journal article" date="2018" name="Front. Plant Sci.">
        <title>Red Clover (Trifolium pratense) and Zigzag Clover (T. medium) - A Picture of Genomic Similarities and Differences.</title>
        <authorList>
            <person name="Dluhosova J."/>
            <person name="Istvanek J."/>
            <person name="Nedelnik J."/>
            <person name="Repkova J."/>
        </authorList>
    </citation>
    <scope>NUCLEOTIDE SEQUENCE [LARGE SCALE GENOMIC DNA]</scope>
    <source>
        <strain evidence="3">cv. 10/8</strain>
        <tissue evidence="2">Leaf</tissue>
    </source>
</reference>
<evidence type="ECO:0000256" key="1">
    <source>
        <dbReference type="SAM" id="MobiDB-lite"/>
    </source>
</evidence>
<sequence length="81" mass="9427">NEEKSEAKKEKVVKEAGKKKEDKKRKASGIRIDEGKSKKRHDKKARLSDSGTESDERTLAQRMKHMSAEDTFKEMHRRLSK</sequence>
<evidence type="ECO:0000313" key="3">
    <source>
        <dbReference type="Proteomes" id="UP000265520"/>
    </source>
</evidence>
<organism evidence="2 3">
    <name type="scientific">Trifolium medium</name>
    <dbReference type="NCBI Taxonomy" id="97028"/>
    <lineage>
        <taxon>Eukaryota</taxon>
        <taxon>Viridiplantae</taxon>
        <taxon>Streptophyta</taxon>
        <taxon>Embryophyta</taxon>
        <taxon>Tracheophyta</taxon>
        <taxon>Spermatophyta</taxon>
        <taxon>Magnoliopsida</taxon>
        <taxon>eudicotyledons</taxon>
        <taxon>Gunneridae</taxon>
        <taxon>Pentapetalae</taxon>
        <taxon>rosids</taxon>
        <taxon>fabids</taxon>
        <taxon>Fabales</taxon>
        <taxon>Fabaceae</taxon>
        <taxon>Papilionoideae</taxon>
        <taxon>50 kb inversion clade</taxon>
        <taxon>NPAAA clade</taxon>
        <taxon>Hologalegina</taxon>
        <taxon>IRL clade</taxon>
        <taxon>Trifolieae</taxon>
        <taxon>Trifolium</taxon>
    </lineage>
</organism>
<name>A0A392SCV8_9FABA</name>